<proteinExistence type="predicted"/>
<sequence>MDDLREKIIKELNEFNIDADDEFLDYGVEYVESFTGKSAISEDLLIRGVVLMANYIVNMENKDLD</sequence>
<accession>A0AB74QHZ9</accession>
<evidence type="ECO:0008006" key="3">
    <source>
        <dbReference type="Google" id="ProtNLM"/>
    </source>
</evidence>
<comment type="caution">
    <text evidence="1">The sequence shown here is derived from an EMBL/GenBank/DDBJ whole genome shotgun (WGS) entry which is preliminary data.</text>
</comment>
<reference evidence="1 2" key="1">
    <citation type="submission" date="2019-02" db="EMBL/GenBank/DDBJ databases">
        <authorList>
            <consortium name="Pathogen Informatics"/>
        </authorList>
    </citation>
    <scope>NUCLEOTIDE SEQUENCE [LARGE SCALE GENOMIC DNA]</scope>
    <source>
        <strain evidence="2">clo34</strain>
    </source>
</reference>
<dbReference type="EMBL" id="CAADAN010000037">
    <property type="protein sequence ID" value="VFD36782.1"/>
    <property type="molecule type" value="Genomic_DNA"/>
</dbReference>
<dbReference type="RefSeq" id="WP_022618691.1">
    <property type="nucleotide sequence ID" value="NZ_CAACZR010000008.1"/>
</dbReference>
<organism evidence="1 2">
    <name type="scientific">Clostridioides difficile</name>
    <name type="common">Peptoclostridium difficile</name>
    <dbReference type="NCBI Taxonomy" id="1496"/>
    <lineage>
        <taxon>Bacteria</taxon>
        <taxon>Bacillati</taxon>
        <taxon>Bacillota</taxon>
        <taxon>Clostridia</taxon>
        <taxon>Peptostreptococcales</taxon>
        <taxon>Peptostreptococcaceae</taxon>
        <taxon>Clostridioides</taxon>
    </lineage>
</organism>
<gene>
    <name evidence="1" type="ORF">SAMEA1402399_04196</name>
</gene>
<dbReference type="Proteomes" id="UP000411588">
    <property type="component" value="Unassembled WGS sequence"/>
</dbReference>
<name>A0AB74QHZ9_CLODI</name>
<evidence type="ECO:0000313" key="2">
    <source>
        <dbReference type="Proteomes" id="UP000411588"/>
    </source>
</evidence>
<dbReference type="AlphaFoldDB" id="A0AB74QHZ9"/>
<protein>
    <recommendedName>
        <fullName evidence="3">Phage protein</fullName>
    </recommendedName>
</protein>
<evidence type="ECO:0000313" key="1">
    <source>
        <dbReference type="EMBL" id="VFD36782.1"/>
    </source>
</evidence>